<dbReference type="GO" id="GO:0030488">
    <property type="term" value="P:tRNA methylation"/>
    <property type="evidence" value="ECO:0007669"/>
    <property type="project" value="TreeGrafter"/>
</dbReference>
<dbReference type="GO" id="GO:0016423">
    <property type="term" value="F:tRNA (guanine) methyltransferase activity"/>
    <property type="evidence" value="ECO:0007669"/>
    <property type="project" value="TreeGrafter"/>
</dbReference>
<accession>A0A843UYV9</accession>
<evidence type="ECO:0000313" key="2">
    <source>
        <dbReference type="Proteomes" id="UP000652761"/>
    </source>
</evidence>
<dbReference type="PANTHER" id="PTHR12029:SF11">
    <property type="entry name" value="METHYLTRANSFERASE TARBP1-RELATED"/>
    <property type="match status" value="1"/>
</dbReference>
<proteinExistence type="predicted"/>
<protein>
    <submittedName>
        <fullName evidence="1">Uncharacterized protein</fullName>
    </submittedName>
</protein>
<organism evidence="1 2">
    <name type="scientific">Colocasia esculenta</name>
    <name type="common">Wild taro</name>
    <name type="synonym">Arum esculentum</name>
    <dbReference type="NCBI Taxonomy" id="4460"/>
    <lineage>
        <taxon>Eukaryota</taxon>
        <taxon>Viridiplantae</taxon>
        <taxon>Streptophyta</taxon>
        <taxon>Embryophyta</taxon>
        <taxon>Tracheophyta</taxon>
        <taxon>Spermatophyta</taxon>
        <taxon>Magnoliopsida</taxon>
        <taxon>Liliopsida</taxon>
        <taxon>Araceae</taxon>
        <taxon>Aroideae</taxon>
        <taxon>Colocasieae</taxon>
        <taxon>Colocasia</taxon>
    </lineage>
</organism>
<dbReference type="EMBL" id="NMUH01000853">
    <property type="protein sequence ID" value="MQL85833.1"/>
    <property type="molecule type" value="Genomic_DNA"/>
</dbReference>
<name>A0A843UYV9_COLES</name>
<keyword evidence="2" id="KW-1185">Reference proteome</keyword>
<dbReference type="InterPro" id="IPR045330">
    <property type="entry name" value="TRM3/TARBP1"/>
</dbReference>
<feature type="non-terminal residue" evidence="1">
    <location>
        <position position="213"/>
    </location>
</feature>
<reference evidence="1" key="1">
    <citation type="submission" date="2017-07" db="EMBL/GenBank/DDBJ databases">
        <title>Taro Niue Genome Assembly and Annotation.</title>
        <authorList>
            <person name="Atibalentja N."/>
            <person name="Keating K."/>
            <person name="Fields C.J."/>
        </authorList>
    </citation>
    <scope>NUCLEOTIDE SEQUENCE</scope>
    <source>
        <strain evidence="1">Niue_2</strain>
        <tissue evidence="1">Leaf</tissue>
    </source>
</reference>
<evidence type="ECO:0000313" key="1">
    <source>
        <dbReference type="EMBL" id="MQL85833.1"/>
    </source>
</evidence>
<sequence length="213" mass="24345">SGLCDNTTNKVSVGFYENQMESLDEMFCWLAILWERGLFHENPQVRCLILQSFLSVDWNTHKHYAKHVPRSFITGPLILSLNDVTHHKDFGVGGVYTSKTIQGAIKFVCQYSAELSMSEHLEFICSLASLAREETFGRPGLMAFASFLSSAACTTKGHHENEVPHYENQSREIQVDLHKEHMDYRHLDLLDALGIIIERSKQHFNPNYRLQGS</sequence>
<dbReference type="OrthoDB" id="785545at2759"/>
<dbReference type="PANTHER" id="PTHR12029">
    <property type="entry name" value="RNA METHYLTRANSFERASE"/>
    <property type="match status" value="1"/>
</dbReference>
<comment type="caution">
    <text evidence="1">The sequence shown here is derived from an EMBL/GenBank/DDBJ whole genome shotgun (WGS) entry which is preliminary data.</text>
</comment>
<gene>
    <name evidence="1" type="ORF">Taro_018340</name>
</gene>
<dbReference type="AlphaFoldDB" id="A0A843UYV9"/>
<dbReference type="Proteomes" id="UP000652761">
    <property type="component" value="Unassembled WGS sequence"/>
</dbReference>